<dbReference type="InterPro" id="IPR051678">
    <property type="entry name" value="AGP_Transferase"/>
</dbReference>
<evidence type="ECO:0000313" key="2">
    <source>
        <dbReference type="EMBL" id="MBD3919302.1"/>
    </source>
</evidence>
<organism evidence="2 3">
    <name type="scientific">Paenibacillus terricola</name>
    <dbReference type="NCBI Taxonomy" id="2763503"/>
    <lineage>
        <taxon>Bacteria</taxon>
        <taxon>Bacillati</taxon>
        <taxon>Bacillota</taxon>
        <taxon>Bacilli</taxon>
        <taxon>Bacillales</taxon>
        <taxon>Paenibacillaceae</taxon>
        <taxon>Paenibacillus</taxon>
    </lineage>
</organism>
<dbReference type="SUPFAM" id="SSF56112">
    <property type="entry name" value="Protein kinase-like (PK-like)"/>
    <property type="match status" value="1"/>
</dbReference>
<dbReference type="Pfam" id="PF01636">
    <property type="entry name" value="APH"/>
    <property type="match status" value="1"/>
</dbReference>
<dbReference type="RefSeq" id="WP_191203558.1">
    <property type="nucleotide sequence ID" value="NZ_JACXZA010000002.1"/>
</dbReference>
<gene>
    <name evidence="2" type="ORF">H8B09_11100</name>
</gene>
<dbReference type="EMBL" id="JACXZA010000002">
    <property type="protein sequence ID" value="MBD3919302.1"/>
    <property type="molecule type" value="Genomic_DNA"/>
</dbReference>
<accession>A0ABR8MTM0</accession>
<sequence>MNENYAYIRNKVEQIVQGTVDAIEPFENVPNNKVYKIIANGKPYIFKTYKQRTWPEDGKLAYVNRQLIEHHIRCAKLIVFDRSDPYFETGYLIEEYVPGTNAALIAFDLESGSEFYAKLARLVSQVHAIRVRNYGYIGSGEAGYTSFSAFMSDNYDDISNALICHGLFEQSRLNLLKEQIMARLRLCDNLPSVLNHGDLSTKNVMIDAQGELTLIDWDDAMSYNWMAELARLTYWMKFQYNDQQVYNTFRSSFLAHYTTDYNAIDFEDFEHAYHIWIGLDHLNYYVNTPQYEQALAYFNECVARVED</sequence>
<reference evidence="2 3" key="1">
    <citation type="submission" date="2020-09" db="EMBL/GenBank/DDBJ databases">
        <title>Paenibacillus sp. strain PR3 16S rRNA gene Genome sequencing and assembly.</title>
        <authorList>
            <person name="Kim J."/>
        </authorList>
    </citation>
    <scope>NUCLEOTIDE SEQUENCE [LARGE SCALE GENOMIC DNA]</scope>
    <source>
        <strain evidence="2 3">PR3</strain>
    </source>
</reference>
<feature type="domain" description="Aminoglycoside phosphotransferase" evidence="1">
    <location>
        <begin position="31"/>
        <end position="236"/>
    </location>
</feature>
<dbReference type="Gene3D" id="3.90.1200.10">
    <property type="match status" value="1"/>
</dbReference>
<name>A0ABR8MTM0_9BACL</name>
<evidence type="ECO:0000313" key="3">
    <source>
        <dbReference type="Proteomes" id="UP000609346"/>
    </source>
</evidence>
<comment type="caution">
    <text evidence="2">The sequence shown here is derived from an EMBL/GenBank/DDBJ whole genome shotgun (WGS) entry which is preliminary data.</text>
</comment>
<keyword evidence="3" id="KW-1185">Reference proteome</keyword>
<proteinExistence type="predicted"/>
<dbReference type="Proteomes" id="UP000609346">
    <property type="component" value="Unassembled WGS sequence"/>
</dbReference>
<dbReference type="InterPro" id="IPR002575">
    <property type="entry name" value="Aminoglycoside_PTrfase"/>
</dbReference>
<protein>
    <submittedName>
        <fullName evidence="2">Aminoglycoside phosphotransferase family protein</fullName>
    </submittedName>
</protein>
<dbReference type="PANTHER" id="PTHR21310">
    <property type="entry name" value="AMINOGLYCOSIDE PHOSPHOTRANSFERASE-RELATED-RELATED"/>
    <property type="match status" value="1"/>
</dbReference>
<evidence type="ECO:0000259" key="1">
    <source>
        <dbReference type="Pfam" id="PF01636"/>
    </source>
</evidence>
<dbReference type="InterPro" id="IPR011009">
    <property type="entry name" value="Kinase-like_dom_sf"/>
</dbReference>